<sequence length="126" mass="14514">MEVTQPPMAKVGSAPPRITPIHDHGMDYRLEAIVPHRRLDERESLHSPGPVSCPSQPLQAHPRRHRLPYYRKKRTRASEGLWKPSRCCFRQDRQSCVAAAKDHEEPDPATITIWTIGFSMDPTRFH</sequence>
<protein>
    <submittedName>
        <fullName evidence="2">Uncharacterized protein</fullName>
    </submittedName>
</protein>
<reference evidence="3" key="1">
    <citation type="journal article" date="2014" name="Proc. Natl. Acad. Sci. U.S.A.">
        <title>Extensive sampling of basidiomycete genomes demonstrates inadequacy of the white-rot/brown-rot paradigm for wood decay fungi.</title>
        <authorList>
            <person name="Riley R."/>
            <person name="Salamov A.A."/>
            <person name="Brown D.W."/>
            <person name="Nagy L.G."/>
            <person name="Floudas D."/>
            <person name="Held B.W."/>
            <person name="Levasseur A."/>
            <person name="Lombard V."/>
            <person name="Morin E."/>
            <person name="Otillar R."/>
            <person name="Lindquist E.A."/>
            <person name="Sun H."/>
            <person name="LaButti K.M."/>
            <person name="Schmutz J."/>
            <person name="Jabbour D."/>
            <person name="Luo H."/>
            <person name="Baker S.E."/>
            <person name="Pisabarro A.G."/>
            <person name="Walton J.D."/>
            <person name="Blanchette R.A."/>
            <person name="Henrissat B."/>
            <person name="Martin F."/>
            <person name="Cullen D."/>
            <person name="Hibbett D.S."/>
            <person name="Grigoriev I.V."/>
        </authorList>
    </citation>
    <scope>NUCLEOTIDE SEQUENCE [LARGE SCALE GENOMIC DNA]</scope>
    <source>
        <strain evidence="3">MUCL 33604</strain>
    </source>
</reference>
<dbReference type="Proteomes" id="UP000027265">
    <property type="component" value="Unassembled WGS sequence"/>
</dbReference>
<dbReference type="HOGENOM" id="CLU_1981893_0_0_1"/>
<evidence type="ECO:0000256" key="1">
    <source>
        <dbReference type="SAM" id="MobiDB-lite"/>
    </source>
</evidence>
<gene>
    <name evidence="2" type="ORF">JAAARDRAFT_37802</name>
</gene>
<accession>A0A067PK30</accession>
<dbReference type="InParanoid" id="A0A067PK30"/>
<feature type="region of interest" description="Disordered" evidence="1">
    <location>
        <begin position="1"/>
        <end position="23"/>
    </location>
</feature>
<feature type="compositionally biased region" description="Basic residues" evidence="1">
    <location>
        <begin position="61"/>
        <end position="70"/>
    </location>
</feature>
<dbReference type="AlphaFoldDB" id="A0A067PK30"/>
<feature type="region of interest" description="Disordered" evidence="1">
    <location>
        <begin position="42"/>
        <end position="70"/>
    </location>
</feature>
<dbReference type="EMBL" id="KL197726">
    <property type="protein sequence ID" value="KDQ55263.1"/>
    <property type="molecule type" value="Genomic_DNA"/>
</dbReference>
<organism evidence="2 3">
    <name type="scientific">Jaapia argillacea MUCL 33604</name>
    <dbReference type="NCBI Taxonomy" id="933084"/>
    <lineage>
        <taxon>Eukaryota</taxon>
        <taxon>Fungi</taxon>
        <taxon>Dikarya</taxon>
        <taxon>Basidiomycota</taxon>
        <taxon>Agaricomycotina</taxon>
        <taxon>Agaricomycetes</taxon>
        <taxon>Agaricomycetidae</taxon>
        <taxon>Jaapiales</taxon>
        <taxon>Jaapiaceae</taxon>
        <taxon>Jaapia</taxon>
    </lineage>
</organism>
<evidence type="ECO:0000313" key="2">
    <source>
        <dbReference type="EMBL" id="KDQ55263.1"/>
    </source>
</evidence>
<keyword evidence="3" id="KW-1185">Reference proteome</keyword>
<evidence type="ECO:0000313" key="3">
    <source>
        <dbReference type="Proteomes" id="UP000027265"/>
    </source>
</evidence>
<proteinExistence type="predicted"/>
<name>A0A067PK30_9AGAM</name>